<gene>
    <name evidence="2" type="ORF">KHLLAP_LOCUS7996</name>
</gene>
<dbReference type="AlphaFoldDB" id="A0AAI8VMD0"/>
<evidence type="ECO:0000313" key="2">
    <source>
        <dbReference type="EMBL" id="CAJ2507528.1"/>
    </source>
</evidence>
<evidence type="ECO:0000313" key="3">
    <source>
        <dbReference type="Proteomes" id="UP001295740"/>
    </source>
</evidence>
<evidence type="ECO:0000256" key="1">
    <source>
        <dbReference type="SAM" id="SignalP"/>
    </source>
</evidence>
<keyword evidence="3" id="KW-1185">Reference proteome</keyword>
<organism evidence="2 3">
    <name type="scientific">Anthostomella pinea</name>
    <dbReference type="NCBI Taxonomy" id="933095"/>
    <lineage>
        <taxon>Eukaryota</taxon>
        <taxon>Fungi</taxon>
        <taxon>Dikarya</taxon>
        <taxon>Ascomycota</taxon>
        <taxon>Pezizomycotina</taxon>
        <taxon>Sordariomycetes</taxon>
        <taxon>Xylariomycetidae</taxon>
        <taxon>Xylariales</taxon>
        <taxon>Xylariaceae</taxon>
        <taxon>Anthostomella</taxon>
    </lineage>
</organism>
<comment type="caution">
    <text evidence="2">The sequence shown here is derived from an EMBL/GenBank/DDBJ whole genome shotgun (WGS) entry which is preliminary data.</text>
</comment>
<keyword evidence="1" id="KW-0732">Signal</keyword>
<dbReference type="EMBL" id="CAUWAG010000010">
    <property type="protein sequence ID" value="CAJ2507528.1"/>
    <property type="molecule type" value="Genomic_DNA"/>
</dbReference>
<sequence length="270" mass="29577">MFTAAALAILASPALVAASNGHTLKPVGTWVLRDSYIGCVGGACDYTFAIDEGRNNVHECGFTVRSPSDDVAPDHLHFESVVCQGSENTIRVNGAWGSNHSIVLCFTDLGKNTYAWFGFDDWEIEDDNIVTSKESPAYPVGDFGNDDEVSEAERASPGTCVWGIDSLNRTVSSTAVHMDLGFKDENGNQLACTIDAMPPSGSDPQTWGFYNQKCDENDWTVSWGYQPQNDTGAMTLRDPSHDKEAWFFWDNVTTQTMLLDTRSPELSAFC</sequence>
<feature type="chain" id="PRO_5042575371" evidence="1">
    <location>
        <begin position="19"/>
        <end position="270"/>
    </location>
</feature>
<feature type="signal peptide" evidence="1">
    <location>
        <begin position="1"/>
        <end position="18"/>
    </location>
</feature>
<name>A0AAI8VMD0_9PEZI</name>
<protein>
    <submittedName>
        <fullName evidence="2">Uu.00g087140.m01.CDS01</fullName>
    </submittedName>
</protein>
<accession>A0AAI8VMD0</accession>
<dbReference type="Proteomes" id="UP001295740">
    <property type="component" value="Unassembled WGS sequence"/>
</dbReference>
<proteinExistence type="predicted"/>
<reference evidence="2" key="1">
    <citation type="submission" date="2023-10" db="EMBL/GenBank/DDBJ databases">
        <authorList>
            <person name="Hackl T."/>
        </authorList>
    </citation>
    <scope>NUCLEOTIDE SEQUENCE</scope>
</reference>